<dbReference type="InterPro" id="IPR007627">
    <property type="entry name" value="RNA_pol_sigma70_r2"/>
</dbReference>
<dbReference type="EMBL" id="MGDT01000007">
    <property type="protein sequence ID" value="OGL66537.1"/>
    <property type="molecule type" value="Genomic_DNA"/>
</dbReference>
<protein>
    <submittedName>
        <fullName evidence="8">Uncharacterized protein</fullName>
    </submittedName>
</protein>
<dbReference type="InterPro" id="IPR014284">
    <property type="entry name" value="RNA_pol_sigma-70_dom"/>
</dbReference>
<dbReference type="Gene3D" id="1.10.1740.10">
    <property type="match status" value="1"/>
</dbReference>
<dbReference type="InterPro" id="IPR013325">
    <property type="entry name" value="RNA_pol_sigma_r2"/>
</dbReference>
<evidence type="ECO:0000256" key="3">
    <source>
        <dbReference type="ARBA" id="ARBA00023082"/>
    </source>
</evidence>
<reference evidence="8 9" key="1">
    <citation type="journal article" date="2016" name="Nat. Commun.">
        <title>Thousands of microbial genomes shed light on interconnected biogeochemical processes in an aquifer system.</title>
        <authorList>
            <person name="Anantharaman K."/>
            <person name="Brown C.T."/>
            <person name="Hug L.A."/>
            <person name="Sharon I."/>
            <person name="Castelle C.J."/>
            <person name="Probst A.J."/>
            <person name="Thomas B.C."/>
            <person name="Singh A."/>
            <person name="Wilkins M.J."/>
            <person name="Karaoz U."/>
            <person name="Brodie E.L."/>
            <person name="Williams K.H."/>
            <person name="Hubbard S.S."/>
            <person name="Banfield J.F."/>
        </authorList>
    </citation>
    <scope>NUCLEOTIDE SEQUENCE [LARGE SCALE GENOMIC DNA]</scope>
</reference>
<evidence type="ECO:0000256" key="1">
    <source>
        <dbReference type="ARBA" id="ARBA00010641"/>
    </source>
</evidence>
<dbReference type="GO" id="GO:0016987">
    <property type="term" value="F:sigma factor activity"/>
    <property type="evidence" value="ECO:0007669"/>
    <property type="project" value="UniProtKB-KW"/>
</dbReference>
<name>A0A1F7TLX1_9BACT</name>
<dbReference type="PANTHER" id="PTHR43133:SF8">
    <property type="entry name" value="RNA POLYMERASE SIGMA FACTOR HI_1459-RELATED"/>
    <property type="match status" value="1"/>
</dbReference>
<feature type="domain" description="RNA polymerase sigma-70 region 2" evidence="6">
    <location>
        <begin position="15"/>
        <end position="75"/>
    </location>
</feature>
<proteinExistence type="inferred from homology"/>
<dbReference type="InterPro" id="IPR013324">
    <property type="entry name" value="RNA_pol_sigma_r3/r4-like"/>
</dbReference>
<keyword evidence="4" id="KW-0238">DNA-binding</keyword>
<dbReference type="InterPro" id="IPR013249">
    <property type="entry name" value="RNA_pol_sigma70_r4_t2"/>
</dbReference>
<accession>A0A1F7TLX1</accession>
<feature type="domain" description="RNA polymerase sigma factor 70 region 4 type 2" evidence="7">
    <location>
        <begin position="104"/>
        <end position="155"/>
    </location>
</feature>
<dbReference type="AlphaFoldDB" id="A0A1F7TLX1"/>
<dbReference type="InterPro" id="IPR039425">
    <property type="entry name" value="RNA_pol_sigma-70-like"/>
</dbReference>
<dbReference type="GO" id="GO:0006352">
    <property type="term" value="P:DNA-templated transcription initiation"/>
    <property type="evidence" value="ECO:0007669"/>
    <property type="project" value="InterPro"/>
</dbReference>
<gene>
    <name evidence="8" type="ORF">A2856_02500</name>
</gene>
<evidence type="ECO:0000259" key="7">
    <source>
        <dbReference type="Pfam" id="PF08281"/>
    </source>
</evidence>
<dbReference type="Pfam" id="PF04542">
    <property type="entry name" value="Sigma70_r2"/>
    <property type="match status" value="1"/>
</dbReference>
<evidence type="ECO:0000256" key="2">
    <source>
        <dbReference type="ARBA" id="ARBA00023015"/>
    </source>
</evidence>
<dbReference type="Pfam" id="PF08281">
    <property type="entry name" value="Sigma70_r4_2"/>
    <property type="match status" value="1"/>
</dbReference>
<evidence type="ECO:0000313" key="9">
    <source>
        <dbReference type="Proteomes" id="UP000177885"/>
    </source>
</evidence>
<dbReference type="SUPFAM" id="SSF88946">
    <property type="entry name" value="Sigma2 domain of RNA polymerase sigma factors"/>
    <property type="match status" value="1"/>
</dbReference>
<comment type="caution">
    <text evidence="8">The sequence shown here is derived from an EMBL/GenBank/DDBJ whole genome shotgun (WGS) entry which is preliminary data.</text>
</comment>
<dbReference type="SUPFAM" id="SSF88659">
    <property type="entry name" value="Sigma3 and sigma4 domains of RNA polymerase sigma factors"/>
    <property type="match status" value="1"/>
</dbReference>
<keyword evidence="5" id="KW-0804">Transcription</keyword>
<dbReference type="GO" id="GO:0003677">
    <property type="term" value="F:DNA binding"/>
    <property type="evidence" value="ECO:0007669"/>
    <property type="project" value="UniProtKB-KW"/>
</dbReference>
<dbReference type="Gene3D" id="1.10.10.10">
    <property type="entry name" value="Winged helix-like DNA-binding domain superfamily/Winged helix DNA-binding domain"/>
    <property type="match status" value="1"/>
</dbReference>
<evidence type="ECO:0000313" key="8">
    <source>
        <dbReference type="EMBL" id="OGL66537.1"/>
    </source>
</evidence>
<keyword evidence="2" id="KW-0805">Transcription regulation</keyword>
<dbReference type="Proteomes" id="UP000177885">
    <property type="component" value="Unassembled WGS sequence"/>
</dbReference>
<comment type="similarity">
    <text evidence="1">Belongs to the sigma-70 factor family. ECF subfamily.</text>
</comment>
<dbReference type="STRING" id="1802385.A2856_02500"/>
<evidence type="ECO:0000259" key="6">
    <source>
        <dbReference type="Pfam" id="PF04542"/>
    </source>
</evidence>
<dbReference type="CDD" id="cd06171">
    <property type="entry name" value="Sigma70_r4"/>
    <property type="match status" value="1"/>
</dbReference>
<sequence length="159" mass="18504">MDRKSFDRFYCANFERIFRYVRFRVPDEPTAEDLTSEIFVKALAAFDRYDEAVSRSAWIYRIAHNHLANWYRGRRETVDIDDVAGLIKGSDGRDLERWADVHREAAAALSVLDPDERRLVTLKYLEGYDYADMAELLGKSASALKMATYRAIKKLRGRL</sequence>
<dbReference type="NCBIfam" id="TIGR02937">
    <property type="entry name" value="sigma70-ECF"/>
    <property type="match status" value="1"/>
</dbReference>
<dbReference type="InterPro" id="IPR036388">
    <property type="entry name" value="WH-like_DNA-bd_sf"/>
</dbReference>
<evidence type="ECO:0000256" key="5">
    <source>
        <dbReference type="ARBA" id="ARBA00023163"/>
    </source>
</evidence>
<evidence type="ECO:0000256" key="4">
    <source>
        <dbReference type="ARBA" id="ARBA00023125"/>
    </source>
</evidence>
<keyword evidence="3" id="KW-0731">Sigma factor</keyword>
<organism evidence="8 9">
    <name type="scientific">Candidatus Uhrbacteria bacterium RIFCSPHIGHO2_01_FULL_63_20</name>
    <dbReference type="NCBI Taxonomy" id="1802385"/>
    <lineage>
        <taxon>Bacteria</taxon>
        <taxon>Candidatus Uhriibacteriota</taxon>
    </lineage>
</organism>
<dbReference type="PANTHER" id="PTHR43133">
    <property type="entry name" value="RNA POLYMERASE ECF-TYPE SIGMA FACTO"/>
    <property type="match status" value="1"/>
</dbReference>